<sequence length="404" mass="46223">MEFWNCVAKDININVEDLLKTLPECSTITPSSAKFEELFNDLQNQHKTVLRNSFNNDDAMECEYWDAVSSTNVSYKRPEKSVNTSPQKNKDLVFWTKSSPTNYTATSAVKYVQSELCNNHQDEKSVVRNPFNVYANPEDLMSTLQQKSVVQNLCNIDDTMEFWDSLSLHKECSTNVDDVVNTLLQTYTDINTSSSSCSANNQESVIRNSFNNDDPMEFSDCPSSPNVSNTNPEDLMSTSPQQPYDNQESNGQNLYNNDDTMEFWDSFLTQSINSNRRAEESISTLPEMVEDRNNCAETNEVVEKSSKAGYQSYMLESIYRGFEYINLATRRNLIKLIGIITMKQFRSWLSWRKKMLLDPIPTQFERANDNNLDENVNNVEDLDDFVDLSQNANPDLDGVLQGND</sequence>
<feature type="compositionally biased region" description="Polar residues" evidence="1">
    <location>
        <begin position="221"/>
        <end position="255"/>
    </location>
</feature>
<accession>A0ABM1M722</accession>
<reference evidence="3" key="1">
    <citation type="submission" date="2025-08" db="UniProtKB">
        <authorList>
            <consortium name="RefSeq"/>
        </authorList>
    </citation>
    <scope>IDENTIFICATION</scope>
    <source>
        <tissue evidence="3">Whole Larva</tissue>
    </source>
</reference>
<proteinExistence type="predicted"/>
<evidence type="ECO:0000313" key="3">
    <source>
        <dbReference type="RefSeq" id="XP_017770372.1"/>
    </source>
</evidence>
<evidence type="ECO:0000313" key="2">
    <source>
        <dbReference type="Proteomes" id="UP000695000"/>
    </source>
</evidence>
<gene>
    <name evidence="3" type="primary">LOC108558078</name>
</gene>
<dbReference type="Proteomes" id="UP000695000">
    <property type="component" value="Unplaced"/>
</dbReference>
<keyword evidence="2" id="KW-1185">Reference proteome</keyword>
<evidence type="ECO:0000256" key="1">
    <source>
        <dbReference type="SAM" id="MobiDB-lite"/>
    </source>
</evidence>
<organism evidence="2 3">
    <name type="scientific">Nicrophorus vespilloides</name>
    <name type="common">Boreal carrion beetle</name>
    <dbReference type="NCBI Taxonomy" id="110193"/>
    <lineage>
        <taxon>Eukaryota</taxon>
        <taxon>Metazoa</taxon>
        <taxon>Ecdysozoa</taxon>
        <taxon>Arthropoda</taxon>
        <taxon>Hexapoda</taxon>
        <taxon>Insecta</taxon>
        <taxon>Pterygota</taxon>
        <taxon>Neoptera</taxon>
        <taxon>Endopterygota</taxon>
        <taxon>Coleoptera</taxon>
        <taxon>Polyphaga</taxon>
        <taxon>Staphyliniformia</taxon>
        <taxon>Silphidae</taxon>
        <taxon>Nicrophorinae</taxon>
        <taxon>Nicrophorus</taxon>
    </lineage>
</organism>
<feature type="region of interest" description="Disordered" evidence="1">
    <location>
        <begin position="207"/>
        <end position="255"/>
    </location>
</feature>
<protein>
    <submittedName>
        <fullName evidence="3">Uncharacterized protein LOC108558078</fullName>
    </submittedName>
</protein>
<dbReference type="RefSeq" id="XP_017770372.1">
    <property type="nucleotide sequence ID" value="XM_017914883.1"/>
</dbReference>
<name>A0ABM1M722_NICVS</name>
<dbReference type="GeneID" id="108558078"/>